<dbReference type="AlphaFoldDB" id="A0AAV7NBA2"/>
<dbReference type="InterPro" id="IPR042566">
    <property type="entry name" value="L1_C"/>
</dbReference>
<keyword evidence="2" id="KW-1185">Reference proteome</keyword>
<name>A0AAV7NBA2_PLEWA</name>
<gene>
    <name evidence="1" type="ORF">NDU88_001042</name>
</gene>
<evidence type="ECO:0000313" key="2">
    <source>
        <dbReference type="Proteomes" id="UP001066276"/>
    </source>
</evidence>
<comment type="caution">
    <text evidence="1">The sequence shown here is derived from an EMBL/GenBank/DDBJ whole genome shotgun (WGS) entry which is preliminary data.</text>
</comment>
<dbReference type="Gene3D" id="3.30.250.20">
    <property type="entry name" value="L1 transposable element, C-terminal domain"/>
    <property type="match status" value="1"/>
</dbReference>
<reference evidence="1" key="1">
    <citation type="journal article" date="2022" name="bioRxiv">
        <title>Sequencing and chromosome-scale assembly of the giantPleurodeles waltlgenome.</title>
        <authorList>
            <person name="Brown T."/>
            <person name="Elewa A."/>
            <person name="Iarovenko S."/>
            <person name="Subramanian E."/>
            <person name="Araus A.J."/>
            <person name="Petzold A."/>
            <person name="Susuki M."/>
            <person name="Suzuki K.-i.T."/>
            <person name="Hayashi T."/>
            <person name="Toyoda A."/>
            <person name="Oliveira C."/>
            <person name="Osipova E."/>
            <person name="Leigh N.D."/>
            <person name="Simon A."/>
            <person name="Yun M.H."/>
        </authorList>
    </citation>
    <scope>NUCLEOTIDE SEQUENCE</scope>
    <source>
        <strain evidence="1">20211129_DDA</strain>
        <tissue evidence="1">Liver</tissue>
    </source>
</reference>
<dbReference type="EMBL" id="JANPWB010000012">
    <property type="protein sequence ID" value="KAJ1112781.1"/>
    <property type="molecule type" value="Genomic_DNA"/>
</dbReference>
<sequence length="80" mass="9322">MLLSLYPDFTAQVQEARRKFIDGKKLLRAMQLEYRMLYPAKLRVDVNGSPIFFTDPKKLEQFVKRRKVGGDKDSAADEEL</sequence>
<organism evidence="1 2">
    <name type="scientific">Pleurodeles waltl</name>
    <name type="common">Iberian ribbed newt</name>
    <dbReference type="NCBI Taxonomy" id="8319"/>
    <lineage>
        <taxon>Eukaryota</taxon>
        <taxon>Metazoa</taxon>
        <taxon>Chordata</taxon>
        <taxon>Craniata</taxon>
        <taxon>Vertebrata</taxon>
        <taxon>Euteleostomi</taxon>
        <taxon>Amphibia</taxon>
        <taxon>Batrachia</taxon>
        <taxon>Caudata</taxon>
        <taxon>Salamandroidea</taxon>
        <taxon>Salamandridae</taxon>
        <taxon>Pleurodelinae</taxon>
        <taxon>Pleurodeles</taxon>
    </lineage>
</organism>
<dbReference type="Proteomes" id="UP001066276">
    <property type="component" value="Chromosome 8"/>
</dbReference>
<protein>
    <submittedName>
        <fullName evidence="1">Uncharacterized protein</fullName>
    </submittedName>
</protein>
<evidence type="ECO:0000313" key="1">
    <source>
        <dbReference type="EMBL" id="KAJ1112781.1"/>
    </source>
</evidence>
<proteinExistence type="predicted"/>
<accession>A0AAV7NBA2</accession>